<name>A0A1I3R775_9RHOB</name>
<evidence type="ECO:0008006" key="3">
    <source>
        <dbReference type="Google" id="ProtNLM"/>
    </source>
</evidence>
<dbReference type="Proteomes" id="UP000199110">
    <property type="component" value="Unassembled WGS sequence"/>
</dbReference>
<reference evidence="1 2" key="1">
    <citation type="submission" date="2016-10" db="EMBL/GenBank/DDBJ databases">
        <authorList>
            <person name="de Groot N.N."/>
        </authorList>
    </citation>
    <scope>NUCLEOTIDE SEQUENCE [LARGE SCALE GENOMIC DNA]</scope>
    <source>
        <strain evidence="1 2">DSM 19073</strain>
    </source>
</reference>
<dbReference type="OrthoDB" id="7864548at2"/>
<dbReference type="STRING" id="390807.SAMN04488095_2825"/>
<organism evidence="1 2">
    <name type="scientific">Jannaschia pohangensis</name>
    <dbReference type="NCBI Taxonomy" id="390807"/>
    <lineage>
        <taxon>Bacteria</taxon>
        <taxon>Pseudomonadati</taxon>
        <taxon>Pseudomonadota</taxon>
        <taxon>Alphaproteobacteria</taxon>
        <taxon>Rhodobacterales</taxon>
        <taxon>Roseobacteraceae</taxon>
        <taxon>Jannaschia</taxon>
    </lineage>
</organism>
<keyword evidence="2" id="KW-1185">Reference proteome</keyword>
<protein>
    <recommendedName>
        <fullName evidence="3">Flagellar protein FliL</fullName>
    </recommendedName>
</protein>
<gene>
    <name evidence="1" type="ORF">SAMN04488095_2825</name>
</gene>
<sequence>MGKIIAIFVVLVALCGGAAAGYVLRPAPPEREDEEHAEEVAPVPTAAITRFREGFVVPVLRDGTVWSHVVLNLGIETDFTAEADIFLREPVLRDGLTEALFLHANFGGFDGDFTDAQNMNRLRVRLNEVVQQRLGDDTARILIVSMARQAS</sequence>
<dbReference type="AlphaFoldDB" id="A0A1I3R775"/>
<accession>A0A1I3R775</accession>
<dbReference type="RefSeq" id="WP_092781958.1">
    <property type="nucleotide sequence ID" value="NZ_FORA01000003.1"/>
</dbReference>
<dbReference type="EMBL" id="FORA01000003">
    <property type="protein sequence ID" value="SFJ42463.1"/>
    <property type="molecule type" value="Genomic_DNA"/>
</dbReference>
<evidence type="ECO:0000313" key="2">
    <source>
        <dbReference type="Proteomes" id="UP000199110"/>
    </source>
</evidence>
<proteinExistence type="predicted"/>
<evidence type="ECO:0000313" key="1">
    <source>
        <dbReference type="EMBL" id="SFJ42463.1"/>
    </source>
</evidence>